<dbReference type="SUPFAM" id="SSF52540">
    <property type="entry name" value="P-loop containing nucleoside triphosphate hydrolases"/>
    <property type="match status" value="1"/>
</dbReference>
<dbReference type="PROSITE" id="PS00211">
    <property type="entry name" value="ABC_TRANSPORTER_1"/>
    <property type="match status" value="1"/>
</dbReference>
<keyword evidence="1" id="KW-0813">Transport</keyword>
<dbReference type="FunFam" id="3.40.50.300:FF:000032">
    <property type="entry name" value="Export ABC transporter ATP-binding protein"/>
    <property type="match status" value="1"/>
</dbReference>
<reference evidence="5 6" key="1">
    <citation type="journal article" date="2015" name="Genome Announc.">
        <title>Draft Genome Sequence of the Terrestrial Cyanobacterium Scytonema millei VB511283, Isolated from Eastern India.</title>
        <authorList>
            <person name="Sen D."/>
            <person name="Chandrababunaidu M.M."/>
            <person name="Singh D."/>
            <person name="Sanghi N."/>
            <person name="Ghorai A."/>
            <person name="Mishra G.P."/>
            <person name="Madduluri M."/>
            <person name="Adhikary S.P."/>
            <person name="Tripathy S."/>
        </authorList>
    </citation>
    <scope>NUCLEOTIDE SEQUENCE [LARGE SCALE GENOMIC DNA]</scope>
    <source>
        <strain evidence="5 6">VB511283</strain>
    </source>
</reference>
<evidence type="ECO:0000256" key="2">
    <source>
        <dbReference type="ARBA" id="ARBA00022741"/>
    </source>
</evidence>
<dbReference type="SMART" id="SM00382">
    <property type="entry name" value="AAA"/>
    <property type="match status" value="1"/>
</dbReference>
<dbReference type="InterPro" id="IPR027417">
    <property type="entry name" value="P-loop_NTPase"/>
</dbReference>
<dbReference type="Gene3D" id="3.40.50.300">
    <property type="entry name" value="P-loop containing nucleotide triphosphate hydrolases"/>
    <property type="match status" value="1"/>
</dbReference>
<sequence length="257" mass="27656">MTASLINFATAIKPSVKHRKRSAESNCGANIPESSAIVAKGIEMAFQSGQQQYPVLKGIDLEIRAGDIQLLMGPSGSGKTTLLSILAGLLTPTEGCVYLLGKEITRMSREKLAKFRLHNIGFIFQGFNLFPALTAAENVELVLNYKGLNGAIAQKQARTLLEQVGLGAQVNQKPSDLSGGQKQRVAIARALAGNPKLIMADEPTAALDSQSGHNVIQLLRNLAKEQGCTVLMVTHDPRIIDVADRVSYLEDGMLKQH</sequence>
<dbReference type="InterPro" id="IPR003593">
    <property type="entry name" value="AAA+_ATPase"/>
</dbReference>
<dbReference type="GO" id="GO:0005886">
    <property type="term" value="C:plasma membrane"/>
    <property type="evidence" value="ECO:0007669"/>
    <property type="project" value="TreeGrafter"/>
</dbReference>
<dbReference type="EMBL" id="JTJC03000003">
    <property type="protein sequence ID" value="NHC35533.1"/>
    <property type="molecule type" value="Genomic_DNA"/>
</dbReference>
<evidence type="ECO:0000313" key="6">
    <source>
        <dbReference type="Proteomes" id="UP000031532"/>
    </source>
</evidence>
<dbReference type="AlphaFoldDB" id="A0A9X5I4F0"/>
<protein>
    <submittedName>
        <fullName evidence="5">ABC transporter ATP-binding protein</fullName>
    </submittedName>
</protein>
<dbReference type="InterPro" id="IPR015854">
    <property type="entry name" value="ABC_transpr_LolD-like"/>
</dbReference>
<evidence type="ECO:0000256" key="3">
    <source>
        <dbReference type="ARBA" id="ARBA00022840"/>
    </source>
</evidence>
<keyword evidence="6" id="KW-1185">Reference proteome</keyword>
<evidence type="ECO:0000313" key="5">
    <source>
        <dbReference type="EMBL" id="NHC35533.1"/>
    </source>
</evidence>
<dbReference type="GO" id="GO:0022857">
    <property type="term" value="F:transmembrane transporter activity"/>
    <property type="evidence" value="ECO:0007669"/>
    <property type="project" value="UniProtKB-ARBA"/>
</dbReference>
<name>A0A9X5I4F0_9CYAN</name>
<accession>A0A9X5I4F0</accession>
<dbReference type="PROSITE" id="PS50893">
    <property type="entry name" value="ABC_TRANSPORTER_2"/>
    <property type="match status" value="1"/>
</dbReference>
<organism evidence="5 6">
    <name type="scientific">Scytonema millei VB511283</name>
    <dbReference type="NCBI Taxonomy" id="1245923"/>
    <lineage>
        <taxon>Bacteria</taxon>
        <taxon>Bacillati</taxon>
        <taxon>Cyanobacteriota</taxon>
        <taxon>Cyanophyceae</taxon>
        <taxon>Nostocales</taxon>
        <taxon>Scytonemataceae</taxon>
        <taxon>Scytonema</taxon>
    </lineage>
</organism>
<dbReference type="Pfam" id="PF00005">
    <property type="entry name" value="ABC_tran"/>
    <property type="match status" value="1"/>
</dbReference>
<keyword evidence="2" id="KW-0547">Nucleotide-binding</keyword>
<dbReference type="GO" id="GO:0005524">
    <property type="term" value="F:ATP binding"/>
    <property type="evidence" value="ECO:0007669"/>
    <property type="project" value="UniProtKB-KW"/>
</dbReference>
<gene>
    <name evidence="5" type="ORF">QH73_0012825</name>
</gene>
<feature type="domain" description="ABC transporter" evidence="4">
    <location>
        <begin position="39"/>
        <end position="257"/>
    </location>
</feature>
<evidence type="ECO:0000256" key="1">
    <source>
        <dbReference type="ARBA" id="ARBA00022448"/>
    </source>
</evidence>
<proteinExistence type="predicted"/>
<dbReference type="CDD" id="cd03255">
    <property type="entry name" value="ABC_MJ0796_LolCDE_FtsE"/>
    <property type="match status" value="1"/>
</dbReference>
<dbReference type="InterPro" id="IPR003439">
    <property type="entry name" value="ABC_transporter-like_ATP-bd"/>
</dbReference>
<keyword evidence="3 5" id="KW-0067">ATP-binding</keyword>
<dbReference type="GO" id="GO:0098796">
    <property type="term" value="C:membrane protein complex"/>
    <property type="evidence" value="ECO:0007669"/>
    <property type="project" value="UniProtKB-ARBA"/>
</dbReference>
<dbReference type="PANTHER" id="PTHR24220">
    <property type="entry name" value="IMPORT ATP-BINDING PROTEIN"/>
    <property type="match status" value="1"/>
</dbReference>
<dbReference type="InterPro" id="IPR017871">
    <property type="entry name" value="ABC_transporter-like_CS"/>
</dbReference>
<dbReference type="Proteomes" id="UP000031532">
    <property type="component" value="Unassembled WGS sequence"/>
</dbReference>
<dbReference type="OrthoDB" id="508204at2"/>
<comment type="caution">
    <text evidence="5">The sequence shown here is derived from an EMBL/GenBank/DDBJ whole genome shotgun (WGS) entry which is preliminary data.</text>
</comment>
<dbReference type="GO" id="GO:0016887">
    <property type="term" value="F:ATP hydrolysis activity"/>
    <property type="evidence" value="ECO:0007669"/>
    <property type="project" value="InterPro"/>
</dbReference>
<dbReference type="InterPro" id="IPR017911">
    <property type="entry name" value="MacB-like_ATP-bd"/>
</dbReference>
<dbReference type="PANTHER" id="PTHR24220:SF659">
    <property type="entry name" value="TRANSPORTER, PUTATIVE-RELATED"/>
    <property type="match status" value="1"/>
</dbReference>
<evidence type="ECO:0000259" key="4">
    <source>
        <dbReference type="PROSITE" id="PS50893"/>
    </source>
</evidence>